<keyword evidence="4 8" id="KW-0812">Transmembrane</keyword>
<evidence type="ECO:0000313" key="10">
    <source>
        <dbReference type="EMBL" id="HIT76454.1"/>
    </source>
</evidence>
<evidence type="ECO:0000256" key="2">
    <source>
        <dbReference type="ARBA" id="ARBA00007362"/>
    </source>
</evidence>
<dbReference type="InterPro" id="IPR037185">
    <property type="entry name" value="EmrE-like"/>
</dbReference>
<keyword evidence="5 8" id="KW-1133">Transmembrane helix</keyword>
<sequence length="325" mass="33415">MTESQDQSSESVDAATRSIAVSPVWFVLGGIASVQIGAALAKTVFGLIDPTTMVWIRLVTAAVVLTALARPRLRGRSRTDWWVVLGYAVCMVGMNWTIYQSIARIPLGVAVTIEFLGPLAVAVLGSRRLVDLVWVGLAGVGVVLLGTGGSGVGAFGGLDPVGVLFAVAAGVCWGGYILIGGATGRRWQGISALAVASVTGAVVLAPAALVIDGRGLLQPSVLVIGVLAGVLSSVVPYSLELVALRRMRPSTFGILMSVEPAAAALAAAIILSEWLTPVQVIAVALVVLASAGAARAARRREVGGGRTVSRAVRSGRRRAGRPGRR</sequence>
<dbReference type="PANTHER" id="PTHR42920">
    <property type="entry name" value="OS03G0707200 PROTEIN-RELATED"/>
    <property type="match status" value="1"/>
</dbReference>
<name>A0A9D1GZN9_9ACTN</name>
<feature type="transmembrane region" description="Helical" evidence="8">
    <location>
        <begin position="191"/>
        <end position="211"/>
    </location>
</feature>
<proteinExistence type="inferred from homology"/>
<evidence type="ECO:0000256" key="3">
    <source>
        <dbReference type="ARBA" id="ARBA00022475"/>
    </source>
</evidence>
<comment type="subcellular location">
    <subcellularLocation>
        <location evidence="1">Cell membrane</location>
        <topology evidence="1">Multi-pass membrane protein</topology>
    </subcellularLocation>
</comment>
<feature type="region of interest" description="Disordered" evidence="7">
    <location>
        <begin position="305"/>
        <end position="325"/>
    </location>
</feature>
<evidence type="ECO:0000256" key="8">
    <source>
        <dbReference type="SAM" id="Phobius"/>
    </source>
</evidence>
<feature type="transmembrane region" description="Helical" evidence="8">
    <location>
        <begin position="20"/>
        <end position="40"/>
    </location>
</feature>
<reference evidence="10" key="2">
    <citation type="journal article" date="2021" name="PeerJ">
        <title>Extensive microbial diversity within the chicken gut microbiome revealed by metagenomics and culture.</title>
        <authorList>
            <person name="Gilroy R."/>
            <person name="Ravi A."/>
            <person name="Getino M."/>
            <person name="Pursley I."/>
            <person name="Horton D.L."/>
            <person name="Alikhan N.F."/>
            <person name="Baker D."/>
            <person name="Gharbi K."/>
            <person name="Hall N."/>
            <person name="Watson M."/>
            <person name="Adriaenssens E.M."/>
            <person name="Foster-Nyarko E."/>
            <person name="Jarju S."/>
            <person name="Secka A."/>
            <person name="Antonio M."/>
            <person name="Oren A."/>
            <person name="Chaudhuri R.R."/>
            <person name="La Ragione R."/>
            <person name="Hildebrand F."/>
            <person name="Pallen M.J."/>
        </authorList>
    </citation>
    <scope>NUCLEOTIDE SEQUENCE</scope>
    <source>
        <strain evidence="10">ChiGjej1B1-24693</strain>
    </source>
</reference>
<keyword evidence="6 8" id="KW-0472">Membrane</keyword>
<accession>A0A9D1GZN9</accession>
<feature type="transmembrane region" description="Helical" evidence="8">
    <location>
        <begin position="52"/>
        <end position="69"/>
    </location>
</feature>
<evidence type="ECO:0000256" key="7">
    <source>
        <dbReference type="SAM" id="MobiDB-lite"/>
    </source>
</evidence>
<feature type="transmembrane region" description="Helical" evidence="8">
    <location>
        <begin position="105"/>
        <end position="125"/>
    </location>
</feature>
<dbReference type="GO" id="GO:0005886">
    <property type="term" value="C:plasma membrane"/>
    <property type="evidence" value="ECO:0007669"/>
    <property type="project" value="UniProtKB-SubCell"/>
</dbReference>
<dbReference type="SUPFAM" id="SSF103481">
    <property type="entry name" value="Multidrug resistance efflux transporter EmrE"/>
    <property type="match status" value="2"/>
</dbReference>
<feature type="transmembrane region" description="Helical" evidence="8">
    <location>
        <begin position="132"/>
        <end position="155"/>
    </location>
</feature>
<dbReference type="EMBL" id="DVLP01000375">
    <property type="protein sequence ID" value="HIT76454.1"/>
    <property type="molecule type" value="Genomic_DNA"/>
</dbReference>
<evidence type="ECO:0000259" key="9">
    <source>
        <dbReference type="Pfam" id="PF00892"/>
    </source>
</evidence>
<gene>
    <name evidence="10" type="ORF">IAA98_12790</name>
</gene>
<dbReference type="PANTHER" id="PTHR42920:SF5">
    <property type="entry name" value="EAMA DOMAIN-CONTAINING PROTEIN"/>
    <property type="match status" value="1"/>
</dbReference>
<feature type="domain" description="EamA" evidence="9">
    <location>
        <begin position="162"/>
        <end position="291"/>
    </location>
</feature>
<reference evidence="10" key="1">
    <citation type="submission" date="2020-10" db="EMBL/GenBank/DDBJ databases">
        <authorList>
            <person name="Gilroy R."/>
        </authorList>
    </citation>
    <scope>NUCLEOTIDE SEQUENCE</scope>
    <source>
        <strain evidence="10">ChiGjej1B1-24693</strain>
    </source>
</reference>
<feature type="transmembrane region" description="Helical" evidence="8">
    <location>
        <begin position="278"/>
        <end position="297"/>
    </location>
</feature>
<comment type="similarity">
    <text evidence="2">Belongs to the EamA transporter family.</text>
</comment>
<dbReference type="InterPro" id="IPR000620">
    <property type="entry name" value="EamA_dom"/>
</dbReference>
<dbReference type="Proteomes" id="UP000886842">
    <property type="component" value="Unassembled WGS sequence"/>
</dbReference>
<evidence type="ECO:0000313" key="11">
    <source>
        <dbReference type="Proteomes" id="UP000886842"/>
    </source>
</evidence>
<dbReference type="Pfam" id="PF00892">
    <property type="entry name" value="EamA"/>
    <property type="match status" value="1"/>
</dbReference>
<feature type="compositionally biased region" description="Basic residues" evidence="7">
    <location>
        <begin position="313"/>
        <end position="325"/>
    </location>
</feature>
<organism evidence="10 11">
    <name type="scientific">Candidatus Avipropionibacterium avicola</name>
    <dbReference type="NCBI Taxonomy" id="2840701"/>
    <lineage>
        <taxon>Bacteria</taxon>
        <taxon>Bacillati</taxon>
        <taxon>Actinomycetota</taxon>
        <taxon>Actinomycetes</taxon>
        <taxon>Propionibacteriales</taxon>
        <taxon>Propionibacteriaceae</taxon>
        <taxon>Propionibacteriaceae incertae sedis</taxon>
        <taxon>Candidatus Avipropionibacterium</taxon>
    </lineage>
</organism>
<keyword evidence="3" id="KW-1003">Cell membrane</keyword>
<feature type="transmembrane region" description="Helical" evidence="8">
    <location>
        <begin position="217"/>
        <end position="239"/>
    </location>
</feature>
<feature type="transmembrane region" description="Helical" evidence="8">
    <location>
        <begin position="161"/>
        <end position="179"/>
    </location>
</feature>
<comment type="caution">
    <text evidence="10">The sequence shown here is derived from an EMBL/GenBank/DDBJ whole genome shotgun (WGS) entry which is preliminary data.</text>
</comment>
<evidence type="ECO:0000256" key="6">
    <source>
        <dbReference type="ARBA" id="ARBA00023136"/>
    </source>
</evidence>
<evidence type="ECO:0000256" key="4">
    <source>
        <dbReference type="ARBA" id="ARBA00022692"/>
    </source>
</evidence>
<dbReference type="AlphaFoldDB" id="A0A9D1GZN9"/>
<feature type="transmembrane region" description="Helical" evidence="8">
    <location>
        <begin position="81"/>
        <end position="99"/>
    </location>
</feature>
<evidence type="ECO:0000256" key="1">
    <source>
        <dbReference type="ARBA" id="ARBA00004651"/>
    </source>
</evidence>
<evidence type="ECO:0000256" key="5">
    <source>
        <dbReference type="ARBA" id="ARBA00022989"/>
    </source>
</evidence>
<protein>
    <submittedName>
        <fullName evidence="10">EamA family transporter</fullName>
    </submittedName>
</protein>
<feature type="transmembrane region" description="Helical" evidence="8">
    <location>
        <begin position="251"/>
        <end position="272"/>
    </location>
</feature>
<dbReference type="InterPro" id="IPR051258">
    <property type="entry name" value="Diverse_Substrate_Transporter"/>
</dbReference>